<feature type="transmembrane region" description="Helical" evidence="9">
    <location>
        <begin position="343"/>
        <end position="362"/>
    </location>
</feature>
<comment type="similarity">
    <text evidence="2 7">Belongs to the major facilitator superfamily. Sugar transporter (TC 2.A.1.1) family.</text>
</comment>
<dbReference type="GO" id="GO:0005351">
    <property type="term" value="F:carbohydrate:proton symporter activity"/>
    <property type="evidence" value="ECO:0007669"/>
    <property type="project" value="TreeGrafter"/>
</dbReference>
<feature type="transmembrane region" description="Helical" evidence="9">
    <location>
        <begin position="369"/>
        <end position="388"/>
    </location>
</feature>
<evidence type="ECO:0000256" key="5">
    <source>
        <dbReference type="ARBA" id="ARBA00022989"/>
    </source>
</evidence>
<dbReference type="GO" id="GO:0016020">
    <property type="term" value="C:membrane"/>
    <property type="evidence" value="ECO:0007669"/>
    <property type="project" value="UniProtKB-SubCell"/>
</dbReference>
<evidence type="ECO:0000256" key="6">
    <source>
        <dbReference type="ARBA" id="ARBA00023136"/>
    </source>
</evidence>
<dbReference type="NCBIfam" id="TIGR00879">
    <property type="entry name" value="SP"/>
    <property type="match status" value="1"/>
</dbReference>
<reference evidence="11" key="2">
    <citation type="journal article" date="2023" name="IMA Fungus">
        <title>Comparative genomic study of the Penicillium genus elucidates a diverse pangenome and 15 lateral gene transfer events.</title>
        <authorList>
            <person name="Petersen C."/>
            <person name="Sorensen T."/>
            <person name="Nielsen M.R."/>
            <person name="Sondergaard T.E."/>
            <person name="Sorensen J.L."/>
            <person name="Fitzpatrick D.A."/>
            <person name="Frisvad J.C."/>
            <person name="Nielsen K.L."/>
        </authorList>
    </citation>
    <scope>NUCLEOTIDE SEQUENCE</scope>
    <source>
        <strain evidence="11">IBT 29864</strain>
    </source>
</reference>
<evidence type="ECO:0000256" key="1">
    <source>
        <dbReference type="ARBA" id="ARBA00004141"/>
    </source>
</evidence>
<dbReference type="AlphaFoldDB" id="A0A9W9VHT8"/>
<dbReference type="PROSITE" id="PS50850">
    <property type="entry name" value="MFS"/>
    <property type="match status" value="1"/>
</dbReference>
<keyword evidence="4 9" id="KW-0812">Transmembrane</keyword>
<feature type="transmembrane region" description="Helical" evidence="9">
    <location>
        <begin position="305"/>
        <end position="331"/>
    </location>
</feature>
<reference evidence="11" key="1">
    <citation type="submission" date="2022-11" db="EMBL/GenBank/DDBJ databases">
        <authorList>
            <person name="Petersen C."/>
        </authorList>
    </citation>
    <scope>NUCLEOTIDE SEQUENCE</scope>
    <source>
        <strain evidence="11">IBT 29864</strain>
    </source>
</reference>
<feature type="transmembrane region" description="Helical" evidence="9">
    <location>
        <begin position="435"/>
        <end position="457"/>
    </location>
</feature>
<dbReference type="InterPro" id="IPR005829">
    <property type="entry name" value="Sugar_transporter_CS"/>
</dbReference>
<dbReference type="Pfam" id="PF00083">
    <property type="entry name" value="Sugar_tr"/>
    <property type="match status" value="1"/>
</dbReference>
<dbReference type="InterPro" id="IPR003663">
    <property type="entry name" value="Sugar/inositol_transpt"/>
</dbReference>
<dbReference type="EMBL" id="JAPZBS010000002">
    <property type="protein sequence ID" value="KAJ5379946.1"/>
    <property type="molecule type" value="Genomic_DNA"/>
</dbReference>
<dbReference type="SUPFAM" id="SSF103473">
    <property type="entry name" value="MFS general substrate transporter"/>
    <property type="match status" value="1"/>
</dbReference>
<evidence type="ECO:0000313" key="12">
    <source>
        <dbReference type="Proteomes" id="UP001147782"/>
    </source>
</evidence>
<protein>
    <recommendedName>
        <fullName evidence="10">Major facilitator superfamily (MFS) profile domain-containing protein</fullName>
    </recommendedName>
</protein>
<feature type="transmembrane region" description="Helical" evidence="9">
    <location>
        <begin position="153"/>
        <end position="175"/>
    </location>
</feature>
<evidence type="ECO:0000256" key="7">
    <source>
        <dbReference type="RuleBase" id="RU003346"/>
    </source>
</evidence>
<dbReference type="InterPro" id="IPR020846">
    <property type="entry name" value="MFS_dom"/>
</dbReference>
<keyword evidence="6 9" id="KW-0472">Membrane</keyword>
<feature type="transmembrane region" description="Helical" evidence="9">
    <location>
        <begin position="223"/>
        <end position="248"/>
    </location>
</feature>
<accession>A0A9W9VHT8</accession>
<gene>
    <name evidence="11" type="ORF">N7496_002374</name>
</gene>
<keyword evidence="12" id="KW-1185">Reference proteome</keyword>
<comment type="caution">
    <text evidence="11">The sequence shown here is derived from an EMBL/GenBank/DDBJ whole genome shotgun (WGS) entry which is preliminary data.</text>
</comment>
<sequence length="519" mass="56293">MATEKSVEHSNVETVTTPNPPNDHGKSALITDNFLEHEQTVFQVIRDHPALVWWAFFFSVSAIGWGFDAQVNGAVLSIPSFRRDFGEEYDSGYVVPAPWLSAFNSISSVGQFFGGFICSIFADRFGRRLALAIGVLISCGGIFGELFSTARAAFLISKLILGVGLGFYLTIGPLYSSEVSPVVLRGITTAGVNLGIVIGQLLSNAAIKGFGDRDDRWAYRGPFAIQFFFVAFLALGLPFSVESPWFLVRHERMEAARNALQRLYGRGTNVETKLVAIQMTVAQDLAAQESKWSDAIRGPNRLRTAISCGVFVCQHLVGIIFVLGFSTYFFQLAGLPTERSFDLGVGVTACGVVGTIISWTIVNRIGRRTIFNSGMAILSIINLLIGILDVVPTSGASWTQAALTVVWAFFYQVSIGAVAFVLLGETSAPSLRAKTTAMATATQAVFGIVMNIVVPYMVNPDAGNMKGKVGFVFGGLGAIATVGCFLYIPDLKDRTFEEIDTMFANRVPPRKMGEYVVEH</sequence>
<feature type="transmembrane region" description="Helical" evidence="9">
    <location>
        <begin position="129"/>
        <end position="147"/>
    </location>
</feature>
<dbReference type="InterPro" id="IPR036259">
    <property type="entry name" value="MFS_trans_sf"/>
</dbReference>
<feature type="transmembrane region" description="Helical" evidence="9">
    <location>
        <begin position="182"/>
        <end position="203"/>
    </location>
</feature>
<dbReference type="GeneID" id="81434482"/>
<evidence type="ECO:0000313" key="11">
    <source>
        <dbReference type="EMBL" id="KAJ5379946.1"/>
    </source>
</evidence>
<keyword evidence="3 7" id="KW-0813">Transport</keyword>
<evidence type="ECO:0000256" key="9">
    <source>
        <dbReference type="SAM" id="Phobius"/>
    </source>
</evidence>
<feature type="region of interest" description="Disordered" evidence="8">
    <location>
        <begin position="1"/>
        <end position="24"/>
    </location>
</feature>
<evidence type="ECO:0000256" key="8">
    <source>
        <dbReference type="SAM" id="MobiDB-lite"/>
    </source>
</evidence>
<proteinExistence type="inferred from homology"/>
<feature type="transmembrane region" description="Helical" evidence="9">
    <location>
        <begin position="400"/>
        <end position="423"/>
    </location>
</feature>
<evidence type="ECO:0000256" key="2">
    <source>
        <dbReference type="ARBA" id="ARBA00010992"/>
    </source>
</evidence>
<dbReference type="Gene3D" id="1.20.1250.20">
    <property type="entry name" value="MFS general substrate transporter like domains"/>
    <property type="match status" value="1"/>
</dbReference>
<feature type="domain" description="Major facilitator superfamily (MFS) profile" evidence="10">
    <location>
        <begin position="54"/>
        <end position="492"/>
    </location>
</feature>
<comment type="subcellular location">
    <subcellularLocation>
        <location evidence="1">Membrane</location>
        <topology evidence="1">Multi-pass membrane protein</topology>
    </subcellularLocation>
</comment>
<dbReference type="PANTHER" id="PTHR48022:SF51">
    <property type="entry name" value="ALPHA-GLUCOSIDE TRANSPORTER, PUTATIVE (AFU_ORTHOLOGUE AFUA_6G11920)-RELATED"/>
    <property type="match status" value="1"/>
</dbReference>
<dbReference type="FunFam" id="1.20.1250.20:FF:000078">
    <property type="entry name" value="MFS maltose transporter, putative"/>
    <property type="match status" value="1"/>
</dbReference>
<dbReference type="OrthoDB" id="6612291at2759"/>
<dbReference type="PANTHER" id="PTHR48022">
    <property type="entry name" value="PLASTIDIC GLUCOSE TRANSPORTER 4"/>
    <property type="match status" value="1"/>
</dbReference>
<keyword evidence="5 9" id="KW-1133">Transmembrane helix</keyword>
<evidence type="ECO:0000256" key="4">
    <source>
        <dbReference type="ARBA" id="ARBA00022692"/>
    </source>
</evidence>
<organism evidence="11 12">
    <name type="scientific">Penicillium cataractarum</name>
    <dbReference type="NCBI Taxonomy" id="2100454"/>
    <lineage>
        <taxon>Eukaryota</taxon>
        <taxon>Fungi</taxon>
        <taxon>Dikarya</taxon>
        <taxon>Ascomycota</taxon>
        <taxon>Pezizomycotina</taxon>
        <taxon>Eurotiomycetes</taxon>
        <taxon>Eurotiomycetidae</taxon>
        <taxon>Eurotiales</taxon>
        <taxon>Aspergillaceae</taxon>
        <taxon>Penicillium</taxon>
    </lineage>
</organism>
<feature type="compositionally biased region" description="Basic and acidic residues" evidence="8">
    <location>
        <begin position="1"/>
        <end position="11"/>
    </location>
</feature>
<evidence type="ECO:0000256" key="3">
    <source>
        <dbReference type="ARBA" id="ARBA00022448"/>
    </source>
</evidence>
<evidence type="ECO:0000259" key="10">
    <source>
        <dbReference type="PROSITE" id="PS50850"/>
    </source>
</evidence>
<dbReference type="InterPro" id="IPR005828">
    <property type="entry name" value="MFS_sugar_transport-like"/>
</dbReference>
<dbReference type="PROSITE" id="PS00217">
    <property type="entry name" value="SUGAR_TRANSPORT_2"/>
    <property type="match status" value="1"/>
</dbReference>
<dbReference type="InterPro" id="IPR050360">
    <property type="entry name" value="MFS_Sugar_Transporters"/>
</dbReference>
<feature type="transmembrane region" description="Helical" evidence="9">
    <location>
        <begin position="99"/>
        <end position="122"/>
    </location>
</feature>
<feature type="transmembrane region" description="Helical" evidence="9">
    <location>
        <begin position="469"/>
        <end position="488"/>
    </location>
</feature>
<feature type="transmembrane region" description="Helical" evidence="9">
    <location>
        <begin position="50"/>
        <end position="67"/>
    </location>
</feature>
<dbReference type="RefSeq" id="XP_056557517.1">
    <property type="nucleotide sequence ID" value="XM_056695305.1"/>
</dbReference>
<dbReference type="Proteomes" id="UP001147782">
    <property type="component" value="Unassembled WGS sequence"/>
</dbReference>
<name>A0A9W9VHT8_9EURO</name>